<evidence type="ECO:0000256" key="1">
    <source>
        <dbReference type="SAM" id="MobiDB-lite"/>
    </source>
</evidence>
<dbReference type="RefSeq" id="WP_208235872.1">
    <property type="nucleotide sequence ID" value="NZ_JAGEPF010000001.1"/>
</dbReference>
<keyword evidence="3" id="KW-1185">Reference proteome</keyword>
<dbReference type="EMBL" id="JAGEPF010000001">
    <property type="protein sequence ID" value="MBO2456203.1"/>
    <property type="molecule type" value="Genomic_DNA"/>
</dbReference>
<gene>
    <name evidence="2" type="ORF">J4709_01205</name>
</gene>
<evidence type="ECO:0000313" key="2">
    <source>
        <dbReference type="EMBL" id="MBO2456203.1"/>
    </source>
</evidence>
<sequence>MSTETHTALYRQVVAEIEARLLAPLDVLLDGAEALAALRRRVDADAQMWAAQMLGPDAELARSAVVRVLAVVQPFDPDPSWWRTPVGRAVLESVGYPGRESVSRSVAGAMLGITRQGVQDLVNRGKLDRHPDGGVSVASIRARASSAGGGDAGGGFGGGGVPGVSPRGRAGR</sequence>
<evidence type="ECO:0000313" key="3">
    <source>
        <dbReference type="Proteomes" id="UP000680206"/>
    </source>
</evidence>
<dbReference type="Proteomes" id="UP000680206">
    <property type="component" value="Unassembled WGS sequence"/>
</dbReference>
<feature type="compositionally biased region" description="Gly residues" evidence="1">
    <location>
        <begin position="147"/>
        <end position="162"/>
    </location>
</feature>
<feature type="compositionally biased region" description="Low complexity" evidence="1">
    <location>
        <begin position="163"/>
        <end position="172"/>
    </location>
</feature>
<reference evidence="2 3" key="1">
    <citation type="submission" date="2021-03" db="EMBL/GenBank/DDBJ databases">
        <title>Actinomadura violae sp. nov., isolated from lichen in Thailand.</title>
        <authorList>
            <person name="Kanchanasin P."/>
            <person name="Saeng-In P."/>
            <person name="Phongsopitanun W."/>
            <person name="Yuki M."/>
            <person name="Kudo T."/>
            <person name="Ohkuma M."/>
            <person name="Tanasupawat S."/>
        </authorList>
    </citation>
    <scope>NUCLEOTIDE SEQUENCE [LARGE SCALE GENOMIC DNA]</scope>
    <source>
        <strain evidence="2 3">LCR2-06</strain>
    </source>
</reference>
<feature type="region of interest" description="Disordered" evidence="1">
    <location>
        <begin position="146"/>
        <end position="172"/>
    </location>
</feature>
<accession>A0ABS3RIN3</accession>
<name>A0ABS3RIN3_9ACTN</name>
<organism evidence="2 3">
    <name type="scientific">Actinomadura violacea</name>
    <dbReference type="NCBI Taxonomy" id="2819934"/>
    <lineage>
        <taxon>Bacteria</taxon>
        <taxon>Bacillati</taxon>
        <taxon>Actinomycetota</taxon>
        <taxon>Actinomycetes</taxon>
        <taxon>Streptosporangiales</taxon>
        <taxon>Thermomonosporaceae</taxon>
        <taxon>Actinomadura</taxon>
    </lineage>
</organism>
<protein>
    <recommendedName>
        <fullName evidence="4">MftR C-terminal domain-containing protein</fullName>
    </recommendedName>
</protein>
<evidence type="ECO:0008006" key="4">
    <source>
        <dbReference type="Google" id="ProtNLM"/>
    </source>
</evidence>
<comment type="caution">
    <text evidence="2">The sequence shown here is derived from an EMBL/GenBank/DDBJ whole genome shotgun (WGS) entry which is preliminary data.</text>
</comment>
<proteinExistence type="predicted"/>